<comment type="caution">
    <text evidence="2">The sequence shown here is derived from an EMBL/GenBank/DDBJ whole genome shotgun (WGS) entry which is preliminary data.</text>
</comment>
<sequence length="178" mass="21257">MRPKLWRNLSAEEKKPYEEKYQAEREAYLQIVAKEKRESEVMKLLEEEQKQKTATELLEQYLQFKQEADQQTKNKKKTKKQKDPLKPKRPISAFFVFSKDLREALSAENKNMLEANDPIVAKKQMEEYLLEIELYMTKQDNEAATRQLEEEQHLKIQKQGALQLLRKKKKEKAKNISK</sequence>
<evidence type="ECO:0000313" key="3">
    <source>
        <dbReference type="Proteomes" id="UP000541444"/>
    </source>
</evidence>
<dbReference type="Gene3D" id="1.10.30.10">
    <property type="entry name" value="High mobility group box domain"/>
    <property type="match status" value="1"/>
</dbReference>
<dbReference type="EMBL" id="JACGCM010001734">
    <property type="protein sequence ID" value="KAF6150502.1"/>
    <property type="molecule type" value="Genomic_DNA"/>
</dbReference>
<dbReference type="SUPFAM" id="SSF47095">
    <property type="entry name" value="HMG-box"/>
    <property type="match status" value="2"/>
</dbReference>
<feature type="region of interest" description="Disordered" evidence="1">
    <location>
        <begin position="67"/>
        <end position="87"/>
    </location>
</feature>
<dbReference type="AlphaFoldDB" id="A0A7J7M6N0"/>
<dbReference type="OrthoDB" id="1919336at2759"/>
<dbReference type="Proteomes" id="UP000541444">
    <property type="component" value="Unassembled WGS sequence"/>
</dbReference>
<dbReference type="PANTHER" id="PTHR46912">
    <property type="entry name" value="HIGH MOBILITY GROUP B PROTEIN 13"/>
    <property type="match status" value="1"/>
</dbReference>
<dbReference type="InterPro" id="IPR044601">
    <property type="entry name" value="HMGB6/HMGB13"/>
</dbReference>
<organism evidence="2 3">
    <name type="scientific">Kingdonia uniflora</name>
    <dbReference type="NCBI Taxonomy" id="39325"/>
    <lineage>
        <taxon>Eukaryota</taxon>
        <taxon>Viridiplantae</taxon>
        <taxon>Streptophyta</taxon>
        <taxon>Embryophyta</taxon>
        <taxon>Tracheophyta</taxon>
        <taxon>Spermatophyta</taxon>
        <taxon>Magnoliopsida</taxon>
        <taxon>Ranunculales</taxon>
        <taxon>Circaeasteraceae</taxon>
        <taxon>Kingdonia</taxon>
    </lineage>
</organism>
<dbReference type="GO" id="GO:0003677">
    <property type="term" value="F:DNA binding"/>
    <property type="evidence" value="ECO:0007669"/>
    <property type="project" value="InterPro"/>
</dbReference>
<evidence type="ECO:0000313" key="2">
    <source>
        <dbReference type="EMBL" id="KAF6150502.1"/>
    </source>
</evidence>
<evidence type="ECO:0000256" key="1">
    <source>
        <dbReference type="SAM" id="MobiDB-lite"/>
    </source>
</evidence>
<evidence type="ECO:0008006" key="4">
    <source>
        <dbReference type="Google" id="ProtNLM"/>
    </source>
</evidence>
<dbReference type="InterPro" id="IPR036910">
    <property type="entry name" value="HMG_box_dom_sf"/>
</dbReference>
<accession>A0A7J7M6N0</accession>
<gene>
    <name evidence="2" type="ORF">GIB67_030303</name>
</gene>
<feature type="non-terminal residue" evidence="2">
    <location>
        <position position="1"/>
    </location>
</feature>
<reference evidence="2 3" key="1">
    <citation type="journal article" date="2020" name="IScience">
        <title>Genome Sequencing of the Endangered Kingdonia uniflora (Circaeasteraceae, Ranunculales) Reveals Potential Mechanisms of Evolutionary Specialization.</title>
        <authorList>
            <person name="Sun Y."/>
            <person name="Deng T."/>
            <person name="Zhang A."/>
            <person name="Moore M.J."/>
            <person name="Landis J.B."/>
            <person name="Lin N."/>
            <person name="Zhang H."/>
            <person name="Zhang X."/>
            <person name="Huang J."/>
            <person name="Zhang X."/>
            <person name="Sun H."/>
            <person name="Wang H."/>
        </authorList>
    </citation>
    <scope>NUCLEOTIDE SEQUENCE [LARGE SCALE GENOMIC DNA]</scope>
    <source>
        <strain evidence="2">TB1705</strain>
        <tissue evidence="2">Leaf</tissue>
    </source>
</reference>
<proteinExistence type="predicted"/>
<protein>
    <recommendedName>
        <fullName evidence="4">HMG box domain-containing protein</fullName>
    </recommendedName>
</protein>
<name>A0A7J7M6N0_9MAGN</name>
<keyword evidence="3" id="KW-1185">Reference proteome</keyword>
<dbReference type="PANTHER" id="PTHR46912:SF1">
    <property type="entry name" value="HIGH MOBILITY GROUP B PROTEIN 13"/>
    <property type="match status" value="1"/>
</dbReference>